<keyword evidence="7" id="KW-1185">Reference proteome</keyword>
<dbReference type="Pfam" id="PF02146">
    <property type="entry name" value="SIR2"/>
    <property type="match status" value="1"/>
</dbReference>
<dbReference type="HAMAP" id="MF_01121">
    <property type="entry name" value="Sirtuin_ClassIII"/>
    <property type="match status" value="1"/>
</dbReference>
<organism evidence="6 7">
    <name type="scientific">Ornithinimicrobium humiphilum</name>
    <dbReference type="NCBI Taxonomy" id="125288"/>
    <lineage>
        <taxon>Bacteria</taxon>
        <taxon>Bacillati</taxon>
        <taxon>Actinomycetota</taxon>
        <taxon>Actinomycetes</taxon>
        <taxon>Micrococcales</taxon>
        <taxon>Ornithinimicrobiaceae</taxon>
        <taxon>Ornithinimicrobium</taxon>
    </lineage>
</organism>
<dbReference type="EMBL" id="VFPU01000001">
    <property type="protein sequence ID" value="TQM95447.1"/>
    <property type="molecule type" value="Genomic_DNA"/>
</dbReference>
<dbReference type="PROSITE" id="PS50305">
    <property type="entry name" value="SIRTUIN"/>
    <property type="match status" value="1"/>
</dbReference>
<dbReference type="EC" id="2.3.1.286" evidence="3"/>
<keyword evidence="2 3" id="KW-0520">NAD</keyword>
<feature type="binding site" evidence="3 4">
    <location>
        <position position="165"/>
    </location>
    <ligand>
        <name>Zn(2+)</name>
        <dbReference type="ChEBI" id="CHEBI:29105"/>
    </ligand>
</feature>
<comment type="function">
    <text evidence="3">NAD-dependent lysine deacetylase and desuccinylase that specifically removes acetyl and succinyl groups on target proteins. Modulates the activities of several proteins which are inactive in their acylated form.</text>
</comment>
<keyword evidence="3 4" id="KW-0479">Metal-binding</keyword>
<feature type="binding site" evidence="3">
    <location>
        <position position="78"/>
    </location>
    <ligand>
        <name>substrate</name>
    </ligand>
</feature>
<comment type="catalytic activity">
    <reaction evidence="3">
        <text>N(6)-acetyl-L-lysyl-[protein] + NAD(+) + H2O = 2''-O-acetyl-ADP-D-ribose + nicotinamide + L-lysyl-[protein]</text>
        <dbReference type="Rhea" id="RHEA:43636"/>
        <dbReference type="Rhea" id="RHEA-COMP:9752"/>
        <dbReference type="Rhea" id="RHEA-COMP:10731"/>
        <dbReference type="ChEBI" id="CHEBI:15377"/>
        <dbReference type="ChEBI" id="CHEBI:17154"/>
        <dbReference type="ChEBI" id="CHEBI:29969"/>
        <dbReference type="ChEBI" id="CHEBI:57540"/>
        <dbReference type="ChEBI" id="CHEBI:61930"/>
        <dbReference type="ChEBI" id="CHEBI:83767"/>
        <dbReference type="EC" id="2.3.1.286"/>
    </reaction>
</comment>
<evidence type="ECO:0000313" key="7">
    <source>
        <dbReference type="Proteomes" id="UP000315133"/>
    </source>
</evidence>
<dbReference type="Proteomes" id="UP000315133">
    <property type="component" value="Unassembled WGS sequence"/>
</dbReference>
<keyword evidence="3 4" id="KW-0862">Zinc</keyword>
<dbReference type="PANTHER" id="PTHR11085">
    <property type="entry name" value="NAD-DEPENDENT PROTEIN DEACYLASE SIRTUIN-5, MITOCHONDRIAL-RELATED"/>
    <property type="match status" value="1"/>
</dbReference>
<reference evidence="6 7" key="1">
    <citation type="submission" date="2019-06" db="EMBL/GenBank/DDBJ databases">
        <title>Sequencing the genomes of 1000 actinobacteria strains.</title>
        <authorList>
            <person name="Klenk H.-P."/>
        </authorList>
    </citation>
    <scope>NUCLEOTIDE SEQUENCE [LARGE SCALE GENOMIC DNA]</scope>
    <source>
        <strain evidence="6 7">DSM 12362</strain>
    </source>
</reference>
<dbReference type="SUPFAM" id="SSF52467">
    <property type="entry name" value="DHS-like NAD/FAD-binding domain"/>
    <property type="match status" value="1"/>
</dbReference>
<dbReference type="InterPro" id="IPR026591">
    <property type="entry name" value="Sirtuin_cat_small_dom_sf"/>
</dbReference>
<comment type="domain">
    <text evidence="3">2 residues (Tyr-75 and Arg-78) present in a large hydrophobic pocket are probably involved in substrate specificity. They are important for desuccinylation activity, but dispensable for deacetylation activity.</text>
</comment>
<dbReference type="GO" id="GO:0017136">
    <property type="term" value="F:histone deacetylase activity, NAD-dependent"/>
    <property type="evidence" value="ECO:0007669"/>
    <property type="project" value="TreeGrafter"/>
</dbReference>
<dbReference type="RefSeq" id="WP_141817205.1">
    <property type="nucleotide sequence ID" value="NZ_BAAAIL010000003.1"/>
</dbReference>
<dbReference type="NCBIfam" id="NF001753">
    <property type="entry name" value="PRK00481.1-3"/>
    <property type="match status" value="1"/>
</dbReference>
<dbReference type="GO" id="GO:0070403">
    <property type="term" value="F:NAD+ binding"/>
    <property type="evidence" value="ECO:0007669"/>
    <property type="project" value="UniProtKB-UniRule"/>
</dbReference>
<name>A0A543KK54_9MICO</name>
<feature type="binding site" evidence="3 4">
    <location>
        <position position="162"/>
    </location>
    <ligand>
        <name>Zn(2+)</name>
        <dbReference type="ChEBI" id="CHEBI:29105"/>
    </ligand>
</feature>
<dbReference type="PANTHER" id="PTHR11085:SF4">
    <property type="entry name" value="NAD-DEPENDENT PROTEIN DEACYLASE"/>
    <property type="match status" value="1"/>
</dbReference>
<evidence type="ECO:0000256" key="2">
    <source>
        <dbReference type="ARBA" id="ARBA00023027"/>
    </source>
</evidence>
<dbReference type="CDD" id="cd01412">
    <property type="entry name" value="SIRT5_Af1_CobB"/>
    <property type="match status" value="1"/>
</dbReference>
<dbReference type="InterPro" id="IPR026590">
    <property type="entry name" value="Ssirtuin_cat_dom"/>
</dbReference>
<comment type="caution">
    <text evidence="6">The sequence shown here is derived from an EMBL/GenBank/DDBJ whole genome shotgun (WGS) entry which is preliminary data.</text>
</comment>
<sequence>MTDQQDVIQDVPEAVAALAVPARRVCVLTGAGMSAESGVPTFRDVQVGLWEHFDPGELATPEAWERNPEQVWAWYSWRATLVRRAQPNAGHVAIARWQQLPDVDLTIATQNVDDLHERAGARVLAHVHGGLFDLRCSACGRASEETYPEVTEPVALLEPPECGVCGGPVRPGVVWFGEALPEDDFDAAAEAARSADLVLVVGTSGLVYPAATLPHLAGARGVPVVEINPRESGITEAADEVWRAPAGEALPALVSVVERARASG</sequence>
<evidence type="ECO:0000256" key="4">
    <source>
        <dbReference type="PROSITE-ProRule" id="PRU00236"/>
    </source>
</evidence>
<evidence type="ECO:0000259" key="5">
    <source>
        <dbReference type="PROSITE" id="PS50305"/>
    </source>
</evidence>
<feature type="binding site" evidence="3 4">
    <location>
        <position position="139"/>
    </location>
    <ligand>
        <name>Zn(2+)</name>
        <dbReference type="ChEBI" id="CHEBI:29105"/>
    </ligand>
</feature>
<feature type="active site" description="Proton acceptor" evidence="3 4">
    <location>
        <position position="128"/>
    </location>
</feature>
<protein>
    <recommendedName>
        <fullName evidence="3">NAD-dependent protein deacylase</fullName>
        <ecNumber evidence="3">2.3.1.286</ecNumber>
    </recommendedName>
    <alternativeName>
        <fullName evidence="3">Regulatory protein SIR2 homolog</fullName>
    </alternativeName>
</protein>
<evidence type="ECO:0000256" key="3">
    <source>
        <dbReference type="HAMAP-Rule" id="MF_01121"/>
    </source>
</evidence>
<dbReference type="GO" id="GO:0008270">
    <property type="term" value="F:zinc ion binding"/>
    <property type="evidence" value="ECO:0007669"/>
    <property type="project" value="UniProtKB-UniRule"/>
</dbReference>
<keyword evidence="1" id="KW-0808">Transferase</keyword>
<comment type="cofactor">
    <cofactor evidence="3">
        <name>Zn(2+)</name>
        <dbReference type="ChEBI" id="CHEBI:29105"/>
    </cofactor>
    <text evidence="3">Binds 1 zinc ion per subunit.</text>
</comment>
<evidence type="ECO:0000313" key="6">
    <source>
        <dbReference type="EMBL" id="TQM95447.1"/>
    </source>
</evidence>
<dbReference type="AlphaFoldDB" id="A0A543KK54"/>
<dbReference type="GO" id="GO:0036055">
    <property type="term" value="F:protein-succinyllysine desuccinylase activity"/>
    <property type="evidence" value="ECO:0007669"/>
    <property type="project" value="UniProtKB-UniRule"/>
</dbReference>
<comment type="caution">
    <text evidence="3">Lacks conserved residue(s) required for the propagation of feature annotation.</text>
</comment>
<dbReference type="OrthoDB" id="9800582at2"/>
<evidence type="ECO:0000256" key="1">
    <source>
        <dbReference type="ARBA" id="ARBA00022679"/>
    </source>
</evidence>
<gene>
    <name evidence="3" type="primary">cobB</name>
    <name evidence="6" type="ORF">FB476_0290</name>
</gene>
<accession>A0A543KK54</accession>
<dbReference type="GO" id="GO:0005737">
    <property type="term" value="C:cytoplasm"/>
    <property type="evidence" value="ECO:0007669"/>
    <property type="project" value="UniProtKB-SubCell"/>
</dbReference>
<comment type="subcellular location">
    <subcellularLocation>
        <location evidence="3">Cytoplasm</location>
    </subcellularLocation>
</comment>
<dbReference type="InterPro" id="IPR003000">
    <property type="entry name" value="Sirtuin"/>
</dbReference>
<dbReference type="Gene3D" id="3.30.1600.10">
    <property type="entry name" value="SIR2/SIRT2 'Small Domain"/>
    <property type="match status" value="1"/>
</dbReference>
<dbReference type="InterPro" id="IPR050134">
    <property type="entry name" value="NAD-dep_sirtuin_deacylases"/>
</dbReference>
<feature type="binding site" evidence="3 4">
    <location>
        <position position="136"/>
    </location>
    <ligand>
        <name>Zn(2+)</name>
        <dbReference type="ChEBI" id="CHEBI:29105"/>
    </ligand>
</feature>
<feature type="binding site" evidence="3">
    <location>
        <begin position="228"/>
        <end position="230"/>
    </location>
    <ligand>
        <name>NAD(+)</name>
        <dbReference type="ChEBI" id="CHEBI:57540"/>
    </ligand>
</feature>
<feature type="binding site" evidence="3">
    <location>
        <begin position="110"/>
        <end position="113"/>
    </location>
    <ligand>
        <name>NAD(+)</name>
        <dbReference type="ChEBI" id="CHEBI:57540"/>
    </ligand>
</feature>
<feature type="binding site" evidence="3">
    <location>
        <begin position="202"/>
        <end position="204"/>
    </location>
    <ligand>
        <name>NAD(+)</name>
        <dbReference type="ChEBI" id="CHEBI:57540"/>
    </ligand>
</feature>
<feature type="binding site" evidence="3">
    <location>
        <position position="246"/>
    </location>
    <ligand>
        <name>NAD(+)</name>
        <dbReference type="ChEBI" id="CHEBI:57540"/>
    </ligand>
</feature>
<proteinExistence type="inferred from homology"/>
<feature type="binding site" evidence="3">
    <location>
        <position position="75"/>
    </location>
    <ligand>
        <name>substrate</name>
    </ligand>
</feature>
<feature type="domain" description="Deacetylase sirtuin-type" evidence="5">
    <location>
        <begin position="1"/>
        <end position="263"/>
    </location>
</feature>
<dbReference type="InterPro" id="IPR027546">
    <property type="entry name" value="Sirtuin_class_III"/>
</dbReference>
<comment type="catalytic activity">
    <reaction evidence="3">
        <text>N(6)-succinyl-L-lysyl-[protein] + NAD(+) + H2O = 2''-O-succinyl-ADP-D-ribose + nicotinamide + L-lysyl-[protein]</text>
        <dbReference type="Rhea" id="RHEA:47668"/>
        <dbReference type="Rhea" id="RHEA-COMP:9752"/>
        <dbReference type="Rhea" id="RHEA-COMP:11877"/>
        <dbReference type="ChEBI" id="CHEBI:15377"/>
        <dbReference type="ChEBI" id="CHEBI:17154"/>
        <dbReference type="ChEBI" id="CHEBI:29969"/>
        <dbReference type="ChEBI" id="CHEBI:57540"/>
        <dbReference type="ChEBI" id="CHEBI:87830"/>
        <dbReference type="ChEBI" id="CHEBI:87832"/>
    </reaction>
</comment>
<dbReference type="InterPro" id="IPR029035">
    <property type="entry name" value="DHS-like_NAD/FAD-binding_dom"/>
</dbReference>
<comment type="similarity">
    <text evidence="3">Belongs to the sirtuin family. Class III subfamily.</text>
</comment>
<dbReference type="GO" id="GO:0036054">
    <property type="term" value="F:protein-malonyllysine demalonylase activity"/>
    <property type="evidence" value="ECO:0007669"/>
    <property type="project" value="InterPro"/>
</dbReference>
<keyword evidence="3" id="KW-0963">Cytoplasm</keyword>
<dbReference type="Gene3D" id="3.40.50.1220">
    <property type="entry name" value="TPP-binding domain"/>
    <property type="match status" value="1"/>
</dbReference>